<dbReference type="AlphaFoldDB" id="A0A915M7S4"/>
<name>A0A915M7S4_MELJA</name>
<organism evidence="1 2">
    <name type="scientific">Meloidogyne javanica</name>
    <name type="common">Root-knot nematode worm</name>
    <dbReference type="NCBI Taxonomy" id="6303"/>
    <lineage>
        <taxon>Eukaryota</taxon>
        <taxon>Metazoa</taxon>
        <taxon>Ecdysozoa</taxon>
        <taxon>Nematoda</taxon>
        <taxon>Chromadorea</taxon>
        <taxon>Rhabditida</taxon>
        <taxon>Tylenchina</taxon>
        <taxon>Tylenchomorpha</taxon>
        <taxon>Tylenchoidea</taxon>
        <taxon>Meloidogynidae</taxon>
        <taxon>Meloidogyninae</taxon>
        <taxon>Meloidogyne</taxon>
        <taxon>Meloidogyne incognita group</taxon>
    </lineage>
</organism>
<dbReference type="InterPro" id="IPR017853">
    <property type="entry name" value="GH"/>
</dbReference>
<dbReference type="PANTHER" id="PTHR23208:SF36">
    <property type="entry name" value="LYSOZYME-RELATED"/>
    <property type="match status" value="1"/>
</dbReference>
<dbReference type="SUPFAM" id="SSF51445">
    <property type="entry name" value="(Trans)glycosidases"/>
    <property type="match status" value="1"/>
</dbReference>
<dbReference type="Proteomes" id="UP000887561">
    <property type="component" value="Unplaced"/>
</dbReference>
<keyword evidence="1" id="KW-1185">Reference proteome</keyword>
<dbReference type="GO" id="GO:0007165">
    <property type="term" value="P:signal transduction"/>
    <property type="evidence" value="ECO:0007669"/>
    <property type="project" value="TreeGrafter"/>
</dbReference>
<dbReference type="InterPro" id="IPR051595">
    <property type="entry name" value="GH25_Enzymes"/>
</dbReference>
<dbReference type="WBParaSite" id="scaffold2986_cov196.g5769">
    <property type="protein sequence ID" value="scaffold2986_cov196.g5769"/>
    <property type="gene ID" value="scaffold2986_cov196.g5769"/>
</dbReference>
<evidence type="ECO:0000313" key="2">
    <source>
        <dbReference type="WBParaSite" id="scaffold2986_cov196.g5769"/>
    </source>
</evidence>
<sequence length="185" mass="20692">MIKGVFERACLNGLTLPYPPPYKGTSPYFYIFIGLDVDAYFVPRYAQLNENIDAQIDYTLKAINDANLQIKTIWIVILSNLHSGWTEDAQSNVDCLTRFLTQFKNINNNVQIGIMTRQDELEEITGKNGDIGATKPNGGTPLWWKNCNGSATFTAFAGWQAPTITQTECGKQNFGIDKVNTDVKN</sequence>
<protein>
    <submittedName>
        <fullName evidence="2">Uncharacterized protein</fullName>
    </submittedName>
</protein>
<reference evidence="2" key="1">
    <citation type="submission" date="2022-11" db="UniProtKB">
        <authorList>
            <consortium name="WormBaseParasite"/>
        </authorList>
    </citation>
    <scope>IDENTIFICATION</scope>
</reference>
<evidence type="ECO:0000313" key="1">
    <source>
        <dbReference type="Proteomes" id="UP000887561"/>
    </source>
</evidence>
<dbReference type="PANTHER" id="PTHR23208">
    <property type="entry name" value="LYSOZYME PROTEIN"/>
    <property type="match status" value="1"/>
</dbReference>
<proteinExistence type="predicted"/>
<accession>A0A915M7S4</accession>
<dbReference type="Gene3D" id="3.20.20.80">
    <property type="entry name" value="Glycosidases"/>
    <property type="match status" value="1"/>
</dbReference>